<dbReference type="InterPro" id="IPR036291">
    <property type="entry name" value="NAD(P)-bd_dom_sf"/>
</dbReference>
<dbReference type="PROSITE" id="PS50075">
    <property type="entry name" value="CARRIER"/>
    <property type="match status" value="2"/>
</dbReference>
<dbReference type="SUPFAM" id="SSF56801">
    <property type="entry name" value="Acetyl-CoA synthetase-like"/>
    <property type="match status" value="2"/>
</dbReference>
<dbReference type="SUPFAM" id="SSF51735">
    <property type="entry name" value="NAD(P)-binding Rossmann-fold domains"/>
    <property type="match status" value="1"/>
</dbReference>
<dbReference type="InterPro" id="IPR000873">
    <property type="entry name" value="AMP-dep_synth/lig_dom"/>
</dbReference>
<dbReference type="NCBIfam" id="TIGR01733">
    <property type="entry name" value="AA-adenyl-dom"/>
    <property type="match status" value="2"/>
</dbReference>
<dbReference type="PROSITE" id="PS00455">
    <property type="entry name" value="AMP_BINDING"/>
    <property type="match status" value="2"/>
</dbReference>
<evidence type="ECO:0000313" key="7">
    <source>
        <dbReference type="EMBL" id="MFC4960026.1"/>
    </source>
</evidence>
<dbReference type="Gene3D" id="3.40.50.980">
    <property type="match status" value="2"/>
</dbReference>
<evidence type="ECO:0000313" key="8">
    <source>
        <dbReference type="Proteomes" id="UP001595834"/>
    </source>
</evidence>
<keyword evidence="3" id="KW-0597">Phosphoprotein</keyword>
<dbReference type="Pfam" id="PF13193">
    <property type="entry name" value="AMP-binding_C"/>
    <property type="match status" value="2"/>
</dbReference>
<dbReference type="CDD" id="cd12117">
    <property type="entry name" value="A_NRPS_Srf_like"/>
    <property type="match status" value="1"/>
</dbReference>
<dbReference type="Pfam" id="PF07993">
    <property type="entry name" value="NAD_binding_4"/>
    <property type="match status" value="1"/>
</dbReference>
<gene>
    <name evidence="7" type="ORF">ACFPFX_27400</name>
</gene>
<reference evidence="8" key="1">
    <citation type="journal article" date="2019" name="Int. J. Syst. Evol. Microbiol.">
        <title>The Global Catalogue of Microorganisms (GCM) 10K type strain sequencing project: providing services to taxonomists for standard genome sequencing and annotation.</title>
        <authorList>
            <consortium name="The Broad Institute Genomics Platform"/>
            <consortium name="The Broad Institute Genome Sequencing Center for Infectious Disease"/>
            <person name="Wu L."/>
            <person name="Ma J."/>
        </authorList>
    </citation>
    <scope>NUCLEOTIDE SEQUENCE [LARGE SCALE GENOMIC DNA]</scope>
    <source>
        <strain evidence="8">CCM 7224</strain>
    </source>
</reference>
<keyword evidence="8" id="KW-1185">Reference proteome</keyword>
<dbReference type="Gene3D" id="3.30.559.30">
    <property type="entry name" value="Nonribosomal peptide synthetase, condensation domain"/>
    <property type="match status" value="1"/>
</dbReference>
<dbReference type="InterPro" id="IPR025110">
    <property type="entry name" value="AMP-bd_C"/>
</dbReference>
<dbReference type="SUPFAM" id="SSF47336">
    <property type="entry name" value="ACP-like"/>
    <property type="match status" value="2"/>
</dbReference>
<evidence type="ECO:0000256" key="3">
    <source>
        <dbReference type="ARBA" id="ARBA00022553"/>
    </source>
</evidence>
<protein>
    <submittedName>
        <fullName evidence="7">Amino acid adenylation domain-containing protein</fullName>
    </submittedName>
</protein>
<dbReference type="SUPFAM" id="SSF52777">
    <property type="entry name" value="CoA-dependent acyltransferases"/>
    <property type="match status" value="2"/>
</dbReference>
<dbReference type="NCBIfam" id="TIGR01746">
    <property type="entry name" value="Thioester-redct"/>
    <property type="match status" value="1"/>
</dbReference>
<dbReference type="InterPro" id="IPR001242">
    <property type="entry name" value="Condensation_dom"/>
</dbReference>
<evidence type="ECO:0000256" key="1">
    <source>
        <dbReference type="ARBA" id="ARBA00001957"/>
    </source>
</evidence>
<dbReference type="Gene3D" id="2.30.38.10">
    <property type="entry name" value="Luciferase, Domain 3"/>
    <property type="match status" value="1"/>
</dbReference>
<dbReference type="InterPro" id="IPR010080">
    <property type="entry name" value="Thioester_reductase-like_dom"/>
</dbReference>
<dbReference type="PROSITE" id="PS00012">
    <property type="entry name" value="PHOSPHOPANTETHEINE"/>
    <property type="match status" value="2"/>
</dbReference>
<dbReference type="CDD" id="cd05235">
    <property type="entry name" value="SDR_e1"/>
    <property type="match status" value="1"/>
</dbReference>
<comment type="cofactor">
    <cofactor evidence="1">
        <name>pantetheine 4'-phosphate</name>
        <dbReference type="ChEBI" id="CHEBI:47942"/>
    </cofactor>
</comment>
<dbReference type="CDD" id="cd19540">
    <property type="entry name" value="LCL_NRPS-like"/>
    <property type="match status" value="1"/>
</dbReference>
<dbReference type="InterPro" id="IPR010071">
    <property type="entry name" value="AA_adenyl_dom"/>
</dbReference>
<accession>A0ABV9US74</accession>
<proteinExistence type="predicted"/>
<evidence type="ECO:0000256" key="5">
    <source>
        <dbReference type="SAM" id="MobiDB-lite"/>
    </source>
</evidence>
<dbReference type="Gene3D" id="3.30.559.10">
    <property type="entry name" value="Chloramphenicol acetyltransferase-like domain"/>
    <property type="match status" value="1"/>
</dbReference>
<evidence type="ECO:0000259" key="6">
    <source>
        <dbReference type="PROSITE" id="PS50075"/>
    </source>
</evidence>
<feature type="domain" description="Carrier" evidence="6">
    <location>
        <begin position="522"/>
        <end position="597"/>
    </location>
</feature>
<evidence type="ECO:0000256" key="2">
    <source>
        <dbReference type="ARBA" id="ARBA00022450"/>
    </source>
</evidence>
<dbReference type="Pfam" id="PF00668">
    <property type="entry name" value="Condensation"/>
    <property type="match status" value="1"/>
</dbReference>
<evidence type="ECO:0000256" key="4">
    <source>
        <dbReference type="ARBA" id="ARBA00022598"/>
    </source>
</evidence>
<feature type="domain" description="Carrier" evidence="6">
    <location>
        <begin position="1569"/>
        <end position="1644"/>
    </location>
</feature>
<dbReference type="InterPro" id="IPR013120">
    <property type="entry name" value="FAR_NAD-bd"/>
</dbReference>
<dbReference type="Gene3D" id="3.30.300.30">
    <property type="match status" value="2"/>
</dbReference>
<dbReference type="NCBIfam" id="NF003417">
    <property type="entry name" value="PRK04813.1"/>
    <property type="match status" value="2"/>
</dbReference>
<dbReference type="InterPro" id="IPR020845">
    <property type="entry name" value="AMP-binding_CS"/>
</dbReference>
<dbReference type="Gene3D" id="3.40.50.720">
    <property type="entry name" value="NAD(P)-binding Rossmann-like Domain"/>
    <property type="match status" value="1"/>
</dbReference>
<organism evidence="7 8">
    <name type="scientific">Streptomyces mauvecolor</name>
    <dbReference type="NCBI Taxonomy" id="58345"/>
    <lineage>
        <taxon>Bacteria</taxon>
        <taxon>Bacillati</taxon>
        <taxon>Actinomycetota</taxon>
        <taxon>Actinomycetes</taxon>
        <taxon>Kitasatosporales</taxon>
        <taxon>Streptomycetaceae</taxon>
        <taxon>Streptomyces</taxon>
    </lineage>
</organism>
<dbReference type="PANTHER" id="PTHR45527">
    <property type="entry name" value="NONRIBOSOMAL PEPTIDE SYNTHETASE"/>
    <property type="match status" value="1"/>
</dbReference>
<dbReference type="CDD" id="cd17652">
    <property type="entry name" value="A_NRPS_CmdD_like"/>
    <property type="match status" value="1"/>
</dbReference>
<sequence>MTHPAMTRPGRRAADEAFPARTVPGLFAAQAARTPDALAVVGGGTTFTYAELDARANRLAHRLVDLGVRPDAPVALLMERGPDLVTAILAVLKAGGGYVPLRADFPADRLRWITAQAGAAVLLRDPASAHVAFEHDATELLLDEEAFAGRPGGDPAVPLSGDHLCYVMYTSGSTGTPKGVAVTHRDVTSFATDRSWHDHDEHRVLLHSPHSFDAATYELWAPLLNGGTVVVAPPGPNDTHDLAELISEYDVTGLFLTAALFDLVAAERPECLGTVRELGTGGDVAPPKAVHRILEANPGITVRNLYGPTEATVAATAHPVRSVTDVGQVVPIGRPLDNSRAYVLDGELRPVPAGVVGELYIAGAGLARGYLGRPDLTAERFVACPFGGVGERMYRTGDLARWNREGELVFAGRADDQVKIRGFRIELGEVESALASFPGAAQALVVVREDRPGDKRLVGYMTGTGLDVAEVHAFLTGRLPAFMVPSAIVVLDALPLTGNGKVDRKALPAPTAATTAEGPRRAPRTPYETILCALYAELLGTDRVGIDDDFFALGGHSLLATRLAARIRSALGVDASVRDVFALPTPIHLAAHLESARACERPALRPTPRDGDMPLSFAQRRLWILDRLEGPSATYNLPFALTLTGQLDIEALRAALTDLVRRHEVLRTVYVQVDGEPRQRILPAAPVDLPVEEVDEQALAAACSRAKSHVFDLTRTPLAPRLLRTRPDEHVLLLTVHHIAADGWSVDPLLRDLATAYAARRTGRAPGWEPLPVQYADYTRWHPELLGSADDPDSAHSRQLAYWRRALEGAPPELALPYDRPRPAAPTHHGGDVPLVLDAALHERLQQVARETDTTLFMVLHAALAVLLHRVGAGEDIPVGSPIAGRTDEALTDLVGFFVNTLVLRADLADNPTFRDLLARVKDADLDAFGHQDVPFDRLVEELAPDRSVARHPLFQVMFVLNQAMPDPELPGLDCRTELLRLDSPKFDLTLNLVENRSADGHAAGITGALEYARDLFDHDTVQALTEQLVRVLETVVRQPDTRIGQFDLLSAADRERILVDWNATALDLPAATLPDLFAAQVARDPAAPAVIADGVEVDYAELDARADRLAHLLAARGIGAEDTVAVSMPRSLEWITAVLAVAKTGAVYVPVDPAYPRQRIEYVLGNSAPALLLTVTGLEQTLPPVDVPRLLLDTLDELPPGEPFTAAHRVRPLNAANAAYLIYTSGSTGLPKAVAVSHTGLASLVAHQVRVFGTGPGSRVLQFASPSFDASVLDLCGSLLTGATLVLARAEDLEVGQPLVDTVARYGVTTALIPPAALAVLPEGSLPTVRTLVVGGDSCPPEVVARWCGDRRMINAYGPTESTVSATMAAPLRADGSVPPIGGPVANTRVYVLDKWLRPVPAGVVGELYIAGAGLARGYLGRPDLTAERFVACPFGGVGERMYRTGDLARWNREGELVFAGRVDDQVKIRGFRIELGEVESALASFPGAAQAVVVVREDRPGDKRLVGYMTGTGLDVADVREHLATRLPAYMVPSAIVVLDELPVTSNGKTDRKNLPAPTASTTDSRLPRTGLERTLCALYAELLGTDRVGIDDDFFALGGHSLLATRLVVRIQAELGVDVPVRTVFTSRTVAALARTVEGGAVDDVDLAAEARLDPSITVNRANTPRPHDPQEVLLTGATGFLGSFLLAELLRVHTDATVTCVVRASGPDEAAARVERSLARYGLWDESLHKRVNAVAGDLEQPLLGLPEGEFTALADRVDVIYHNGARVHHVDPYRRMKAANVLATQDVVRLAARGGGVPVHYVSTGSVLVGTGDNPADLAEDRRVAPELVLPNGYIQTKWVAEELMREAKRRGIPTTIHRPARISGHTASGAAGTDDSFWKFVKACVELGAAPDAEGTLEPEDLVPVDHMAAAIVHLSRRAVPEGPVVSYTLTNPTPTRPEDVLRQARLAGHRMEALSGPEWQAALTAAAADAPEDSAIPSIALLYGDSPVTLPTGHTPPRFAGVNARRDLSGSGLNCPVIHDELIQRYLAYYAGTGFLPRPGSDTEAMPDGT</sequence>
<dbReference type="SMART" id="SM00823">
    <property type="entry name" value="PKS_PP"/>
    <property type="match status" value="2"/>
</dbReference>
<dbReference type="InterPro" id="IPR045851">
    <property type="entry name" value="AMP-bd_C_sf"/>
</dbReference>
<keyword evidence="4" id="KW-0436">Ligase</keyword>
<dbReference type="RefSeq" id="WP_344373665.1">
    <property type="nucleotide sequence ID" value="NZ_BAAASQ010000008.1"/>
</dbReference>
<dbReference type="InterPro" id="IPR036736">
    <property type="entry name" value="ACP-like_sf"/>
</dbReference>
<dbReference type="Gene3D" id="1.10.1200.10">
    <property type="entry name" value="ACP-like"/>
    <property type="match status" value="2"/>
</dbReference>
<dbReference type="EMBL" id="JBHSIZ010000036">
    <property type="protein sequence ID" value="MFC4960026.1"/>
    <property type="molecule type" value="Genomic_DNA"/>
</dbReference>
<dbReference type="InterPro" id="IPR023213">
    <property type="entry name" value="CAT-like_dom_sf"/>
</dbReference>
<dbReference type="Gene3D" id="3.40.50.12780">
    <property type="entry name" value="N-terminal domain of ligase-like"/>
    <property type="match status" value="1"/>
</dbReference>
<dbReference type="Pfam" id="PF00550">
    <property type="entry name" value="PP-binding"/>
    <property type="match status" value="2"/>
</dbReference>
<dbReference type="InterPro" id="IPR006162">
    <property type="entry name" value="Ppantetheine_attach_site"/>
</dbReference>
<dbReference type="InterPro" id="IPR009081">
    <property type="entry name" value="PP-bd_ACP"/>
</dbReference>
<feature type="region of interest" description="Disordered" evidence="5">
    <location>
        <begin position="1550"/>
        <end position="1569"/>
    </location>
</feature>
<name>A0ABV9US74_9ACTN</name>
<keyword evidence="2" id="KW-0596">Phosphopantetheine</keyword>
<dbReference type="Pfam" id="PF00501">
    <property type="entry name" value="AMP-binding"/>
    <property type="match status" value="2"/>
</dbReference>
<dbReference type="Proteomes" id="UP001595834">
    <property type="component" value="Unassembled WGS sequence"/>
</dbReference>
<dbReference type="InterPro" id="IPR020806">
    <property type="entry name" value="PKS_PP-bd"/>
</dbReference>
<dbReference type="InterPro" id="IPR042099">
    <property type="entry name" value="ANL_N_sf"/>
</dbReference>
<dbReference type="PANTHER" id="PTHR45527:SF1">
    <property type="entry name" value="FATTY ACID SYNTHASE"/>
    <property type="match status" value="1"/>
</dbReference>
<comment type="caution">
    <text evidence="7">The sequence shown here is derived from an EMBL/GenBank/DDBJ whole genome shotgun (WGS) entry which is preliminary data.</text>
</comment>